<comment type="caution">
    <text evidence="10">The sequence shown here is derived from an EMBL/GenBank/DDBJ whole genome shotgun (WGS) entry which is preliminary data.</text>
</comment>
<evidence type="ECO:0000256" key="2">
    <source>
        <dbReference type="ARBA" id="ARBA00009256"/>
    </source>
</evidence>
<evidence type="ECO:0000256" key="3">
    <source>
        <dbReference type="ARBA" id="ARBA00022490"/>
    </source>
</evidence>
<comment type="catalytic activity">
    <reaction evidence="8 9">
        <text>(R)-pantoate + beta-alanine + ATP = (R)-pantothenate + AMP + diphosphate + H(+)</text>
        <dbReference type="Rhea" id="RHEA:10912"/>
        <dbReference type="ChEBI" id="CHEBI:15378"/>
        <dbReference type="ChEBI" id="CHEBI:15980"/>
        <dbReference type="ChEBI" id="CHEBI:29032"/>
        <dbReference type="ChEBI" id="CHEBI:30616"/>
        <dbReference type="ChEBI" id="CHEBI:33019"/>
        <dbReference type="ChEBI" id="CHEBI:57966"/>
        <dbReference type="ChEBI" id="CHEBI:456215"/>
        <dbReference type="EC" id="6.3.2.1"/>
    </reaction>
</comment>
<keyword evidence="6 9" id="KW-0547">Nucleotide-binding</keyword>
<keyword evidence="7 9" id="KW-0067">ATP-binding</keyword>
<dbReference type="CDD" id="cd00560">
    <property type="entry name" value="PanC"/>
    <property type="match status" value="1"/>
</dbReference>
<organism evidence="10 11">
    <name type="scientific">Lederbergia citri</name>
    <dbReference type="NCBI Taxonomy" id="2833580"/>
    <lineage>
        <taxon>Bacteria</taxon>
        <taxon>Bacillati</taxon>
        <taxon>Bacillota</taxon>
        <taxon>Bacilli</taxon>
        <taxon>Bacillales</taxon>
        <taxon>Bacillaceae</taxon>
        <taxon>Lederbergia</taxon>
    </lineage>
</organism>
<dbReference type="InterPro" id="IPR003721">
    <property type="entry name" value="Pantoate_ligase"/>
</dbReference>
<evidence type="ECO:0000313" key="10">
    <source>
        <dbReference type="EMBL" id="MBS4194478.1"/>
    </source>
</evidence>
<feature type="binding site" evidence="9">
    <location>
        <position position="61"/>
    </location>
    <ligand>
        <name>(R)-pantoate</name>
        <dbReference type="ChEBI" id="CHEBI:15980"/>
    </ligand>
</feature>
<dbReference type="InterPro" id="IPR014729">
    <property type="entry name" value="Rossmann-like_a/b/a_fold"/>
</dbReference>
<comment type="similarity">
    <text evidence="2 9">Belongs to the pantothenate synthetase family.</text>
</comment>
<dbReference type="PANTHER" id="PTHR21299:SF1">
    <property type="entry name" value="PANTOATE--BETA-ALANINE LIGASE"/>
    <property type="match status" value="1"/>
</dbReference>
<dbReference type="SUPFAM" id="SSF52374">
    <property type="entry name" value="Nucleotidylyl transferase"/>
    <property type="match status" value="1"/>
</dbReference>
<keyword evidence="11" id="KW-1185">Reference proteome</keyword>
<dbReference type="Proteomes" id="UP000681414">
    <property type="component" value="Unassembled WGS sequence"/>
</dbReference>
<dbReference type="PANTHER" id="PTHR21299">
    <property type="entry name" value="CYTIDYLATE KINASE/PANTOATE-BETA-ALANINE LIGASE"/>
    <property type="match status" value="1"/>
</dbReference>
<comment type="miscellaneous">
    <text evidence="9">The reaction proceeds by a bi uni uni bi ping pong mechanism.</text>
</comment>
<name>A0A942YF04_9BACI</name>
<feature type="binding site" evidence="9">
    <location>
        <begin position="147"/>
        <end position="150"/>
    </location>
    <ligand>
        <name>ATP</name>
        <dbReference type="ChEBI" id="CHEBI:30616"/>
    </ligand>
</feature>
<dbReference type="EMBL" id="JAGYPG010000001">
    <property type="protein sequence ID" value="MBS4194478.1"/>
    <property type="molecule type" value="Genomic_DNA"/>
</dbReference>
<keyword evidence="3 9" id="KW-0963">Cytoplasm</keyword>
<feature type="binding site" evidence="9">
    <location>
        <begin position="184"/>
        <end position="187"/>
    </location>
    <ligand>
        <name>ATP</name>
        <dbReference type="ChEBI" id="CHEBI:30616"/>
    </ligand>
</feature>
<evidence type="ECO:0000256" key="7">
    <source>
        <dbReference type="ARBA" id="ARBA00022840"/>
    </source>
</evidence>
<feature type="active site" description="Proton donor" evidence="9">
    <location>
        <position position="37"/>
    </location>
</feature>
<proteinExistence type="inferred from homology"/>
<evidence type="ECO:0000256" key="5">
    <source>
        <dbReference type="ARBA" id="ARBA00022655"/>
    </source>
</evidence>
<dbReference type="GO" id="GO:0005524">
    <property type="term" value="F:ATP binding"/>
    <property type="evidence" value="ECO:0007669"/>
    <property type="project" value="UniProtKB-KW"/>
</dbReference>
<feature type="binding site" evidence="9">
    <location>
        <begin position="30"/>
        <end position="37"/>
    </location>
    <ligand>
        <name>ATP</name>
        <dbReference type="ChEBI" id="CHEBI:30616"/>
    </ligand>
</feature>
<dbReference type="Pfam" id="PF02569">
    <property type="entry name" value="Pantoate_ligase"/>
    <property type="match status" value="1"/>
</dbReference>
<dbReference type="GO" id="GO:0004592">
    <property type="term" value="F:pantoate-beta-alanine ligase activity"/>
    <property type="evidence" value="ECO:0007669"/>
    <property type="project" value="UniProtKB-UniRule"/>
</dbReference>
<keyword evidence="4 9" id="KW-0436">Ligase</keyword>
<dbReference type="GO" id="GO:0005829">
    <property type="term" value="C:cytosol"/>
    <property type="evidence" value="ECO:0007669"/>
    <property type="project" value="TreeGrafter"/>
</dbReference>
<dbReference type="Gene3D" id="3.40.50.620">
    <property type="entry name" value="HUPs"/>
    <property type="match status" value="1"/>
</dbReference>
<dbReference type="HAMAP" id="MF_00158">
    <property type="entry name" value="PanC"/>
    <property type="match status" value="1"/>
</dbReference>
<feature type="binding site" evidence="9">
    <location>
        <position position="61"/>
    </location>
    <ligand>
        <name>beta-alanine</name>
        <dbReference type="ChEBI" id="CHEBI:57966"/>
    </ligand>
</feature>
<keyword evidence="5 9" id="KW-0566">Pantothenate biosynthesis</keyword>
<comment type="pathway">
    <text evidence="1 9">Cofactor biosynthesis; (R)-pantothenate biosynthesis; (R)-pantothenate from (R)-pantoate and beta-alanine: step 1/1.</text>
</comment>
<dbReference type="NCBIfam" id="TIGR00018">
    <property type="entry name" value="panC"/>
    <property type="match status" value="1"/>
</dbReference>
<dbReference type="EC" id="6.3.2.1" evidence="9"/>
<feature type="binding site" evidence="9">
    <location>
        <position position="153"/>
    </location>
    <ligand>
        <name>(R)-pantoate</name>
        <dbReference type="ChEBI" id="CHEBI:15980"/>
    </ligand>
</feature>
<sequence>MEIITSSKAMQERALQLKKQGYSIGFAPTMGFLHEGHLKLVTQSLQENDVSVMSIFVNPLQFGPNEDFEAYPRDVERDKKLAENAGVNILFLPERTEIYPNEPSFEINVKNRTGVLCGRSRPGHFNGVATILIKLFNIILPDHVYFGMKDAQQVAVVDSLIKDFNFPIELIPVETEREEDGLARSSRNVYLSDEERSQAPHLYKGLQKGSEAIKKGEVNPSSVIHIIENYIKTNTNGKIDYIEILSFPNLDTLEQIHGKIIIALAVKFSKARLIDNIILEIHS</sequence>
<dbReference type="GO" id="GO:0015940">
    <property type="term" value="P:pantothenate biosynthetic process"/>
    <property type="evidence" value="ECO:0007669"/>
    <property type="project" value="UniProtKB-UniRule"/>
</dbReference>
<evidence type="ECO:0000256" key="9">
    <source>
        <dbReference type="HAMAP-Rule" id="MF_00158"/>
    </source>
</evidence>
<comment type="caution">
    <text evidence="9">Lacks conserved residue(s) required for the propagation of feature annotation.</text>
</comment>
<evidence type="ECO:0000256" key="8">
    <source>
        <dbReference type="ARBA" id="ARBA00048258"/>
    </source>
</evidence>
<accession>A0A942YF04</accession>
<reference evidence="10 11" key="1">
    <citation type="submission" date="2021-05" db="EMBL/GenBank/DDBJ databases">
        <title>Novel Bacillus species.</title>
        <authorList>
            <person name="Liu G."/>
        </authorList>
    </citation>
    <scope>NUCLEOTIDE SEQUENCE [LARGE SCALE GENOMIC DNA]</scope>
    <source>
        <strain evidence="11">FJAT-49780</strain>
    </source>
</reference>
<comment type="function">
    <text evidence="9">Catalyzes the condensation of pantoate with beta-alanine in an ATP-dependent reaction via a pantoyl-adenylate intermediate.</text>
</comment>
<dbReference type="FunFam" id="3.40.50.620:FF:000013">
    <property type="entry name" value="Pantothenate synthetase"/>
    <property type="match status" value="1"/>
</dbReference>
<dbReference type="Gene3D" id="3.30.1300.10">
    <property type="entry name" value="Pantoate-beta-alanine ligase, C-terminal domain"/>
    <property type="match status" value="1"/>
</dbReference>
<evidence type="ECO:0000313" key="11">
    <source>
        <dbReference type="Proteomes" id="UP000681414"/>
    </source>
</evidence>
<dbReference type="AlphaFoldDB" id="A0A942YF04"/>
<dbReference type="RefSeq" id="WP_213123655.1">
    <property type="nucleotide sequence ID" value="NZ_JAGYPG010000001.1"/>
</dbReference>
<evidence type="ECO:0000256" key="6">
    <source>
        <dbReference type="ARBA" id="ARBA00022741"/>
    </source>
</evidence>
<evidence type="ECO:0000256" key="1">
    <source>
        <dbReference type="ARBA" id="ARBA00004990"/>
    </source>
</evidence>
<dbReference type="InterPro" id="IPR042176">
    <property type="entry name" value="Pantoate_ligase_C"/>
</dbReference>
<evidence type="ECO:0000256" key="4">
    <source>
        <dbReference type="ARBA" id="ARBA00022598"/>
    </source>
</evidence>
<dbReference type="FunFam" id="3.30.1300.10:FF:000001">
    <property type="entry name" value="Pantothenate synthetase"/>
    <property type="match status" value="1"/>
</dbReference>
<gene>
    <name evidence="9 10" type="primary">panC</name>
    <name evidence="10" type="ORF">KHA97_05260</name>
</gene>
<protein>
    <recommendedName>
        <fullName evidence="9">Pantothenate synthetase</fullName>
        <shortName evidence="9">PS</shortName>
        <ecNumber evidence="9">6.3.2.1</ecNumber>
    </recommendedName>
    <alternativeName>
        <fullName evidence="9">Pantoate--beta-alanine ligase</fullName>
    </alternativeName>
    <alternativeName>
        <fullName evidence="9">Pantoate-activating enzyme</fullName>
    </alternativeName>
</protein>
<comment type="subunit">
    <text evidence="9">Homodimer.</text>
</comment>
<comment type="subcellular location">
    <subcellularLocation>
        <location evidence="9">Cytoplasm</location>
    </subcellularLocation>
</comment>